<accession>A0A4Y8KMD9</accession>
<evidence type="ECO:0000313" key="8">
    <source>
        <dbReference type="Proteomes" id="UP000298218"/>
    </source>
</evidence>
<dbReference type="Pfam" id="PF06271">
    <property type="entry name" value="RDD"/>
    <property type="match status" value="1"/>
</dbReference>
<evidence type="ECO:0000259" key="6">
    <source>
        <dbReference type="Pfam" id="PF06271"/>
    </source>
</evidence>
<dbReference type="InterPro" id="IPR010432">
    <property type="entry name" value="RDD"/>
</dbReference>
<dbReference type="OrthoDB" id="9787732at2"/>
<organism evidence="7 8">
    <name type="scientific">Cryobacterium psychrophilum</name>
    <dbReference type="NCBI Taxonomy" id="41988"/>
    <lineage>
        <taxon>Bacteria</taxon>
        <taxon>Bacillati</taxon>
        <taxon>Actinomycetota</taxon>
        <taxon>Actinomycetes</taxon>
        <taxon>Micrococcales</taxon>
        <taxon>Microbacteriaceae</taxon>
        <taxon>Cryobacterium</taxon>
    </lineage>
</organism>
<proteinExistence type="predicted"/>
<dbReference type="Proteomes" id="UP000298218">
    <property type="component" value="Unassembled WGS sequence"/>
</dbReference>
<evidence type="ECO:0000256" key="1">
    <source>
        <dbReference type="ARBA" id="ARBA00004141"/>
    </source>
</evidence>
<evidence type="ECO:0000256" key="5">
    <source>
        <dbReference type="SAM" id="Phobius"/>
    </source>
</evidence>
<dbReference type="AlphaFoldDB" id="A0A4Y8KMD9"/>
<evidence type="ECO:0000256" key="4">
    <source>
        <dbReference type="ARBA" id="ARBA00023136"/>
    </source>
</evidence>
<gene>
    <name evidence="7" type="ORF">E3T53_15475</name>
</gene>
<reference evidence="7 8" key="1">
    <citation type="submission" date="2019-03" db="EMBL/GenBank/DDBJ databases">
        <title>Genomics of glacier-inhabiting Cryobacterium strains.</title>
        <authorList>
            <person name="Liu Q."/>
            <person name="Xin Y.-H."/>
        </authorList>
    </citation>
    <scope>NUCLEOTIDE SEQUENCE [LARGE SCALE GENOMIC DNA]</scope>
    <source>
        <strain evidence="7 8">CGMCC 1.4292</strain>
    </source>
</reference>
<keyword evidence="3 5" id="KW-1133">Transmembrane helix</keyword>
<name>A0A4Y8KMD9_9MICO</name>
<evidence type="ECO:0000256" key="3">
    <source>
        <dbReference type="ARBA" id="ARBA00022989"/>
    </source>
</evidence>
<keyword evidence="8" id="KW-1185">Reference proteome</keyword>
<protein>
    <submittedName>
        <fullName evidence="7">RDD family protein</fullName>
    </submittedName>
</protein>
<feature type="transmembrane region" description="Helical" evidence="5">
    <location>
        <begin position="131"/>
        <end position="151"/>
    </location>
</feature>
<keyword evidence="4 5" id="KW-0472">Membrane</keyword>
<dbReference type="EMBL" id="SOHQ01000042">
    <property type="protein sequence ID" value="TFD75860.1"/>
    <property type="molecule type" value="Genomic_DNA"/>
</dbReference>
<feature type="transmembrane region" description="Helical" evidence="5">
    <location>
        <begin position="47"/>
        <end position="66"/>
    </location>
</feature>
<evidence type="ECO:0000313" key="7">
    <source>
        <dbReference type="EMBL" id="TFD75860.1"/>
    </source>
</evidence>
<dbReference type="GO" id="GO:0016020">
    <property type="term" value="C:membrane"/>
    <property type="evidence" value="ECO:0007669"/>
    <property type="project" value="UniProtKB-SubCell"/>
</dbReference>
<comment type="caution">
    <text evidence="7">The sequence shown here is derived from an EMBL/GenBank/DDBJ whole genome shotgun (WGS) entry which is preliminary data.</text>
</comment>
<feature type="transmembrane region" description="Helical" evidence="5">
    <location>
        <begin position="72"/>
        <end position="93"/>
    </location>
</feature>
<dbReference type="PANTHER" id="PTHR38480">
    <property type="entry name" value="SLR0254 PROTEIN"/>
    <property type="match status" value="1"/>
</dbReference>
<dbReference type="PANTHER" id="PTHR38480:SF1">
    <property type="entry name" value="SLR0254 PROTEIN"/>
    <property type="match status" value="1"/>
</dbReference>
<sequence>MVQTVQSTDPANDGSDSSEELLTGEAVALDVLPANLILRGAGAAIDVVAYGILFTVLLLSALFVLGDAADPALNQAVTIASLVVSIVIAPMVVETAMRGRSLGKLVIGARIVRVDGGAISLRHAFIRSLTGILEIFLTLGGLAATVGLLNARSQRLGDLLAGTYSQLERVPAYTAPVTGVPLPLLGWSQTVDVARLPDPLARRVAQFLRQAAKLTPATRERFAASLAAEVAPFVSPVPSAPAEAFLIGVAAVRRDREYAALLLERGRLERLAPVLHGLPHEFPNR</sequence>
<feature type="domain" description="RDD" evidence="6">
    <location>
        <begin position="39"/>
        <end position="162"/>
    </location>
</feature>
<dbReference type="RefSeq" id="WP_134173498.1">
    <property type="nucleotide sequence ID" value="NZ_SODI01000001.1"/>
</dbReference>
<keyword evidence="2 5" id="KW-0812">Transmembrane</keyword>
<comment type="subcellular location">
    <subcellularLocation>
        <location evidence="1">Membrane</location>
        <topology evidence="1">Multi-pass membrane protein</topology>
    </subcellularLocation>
</comment>
<evidence type="ECO:0000256" key="2">
    <source>
        <dbReference type="ARBA" id="ARBA00022692"/>
    </source>
</evidence>